<evidence type="ECO:0000313" key="2">
    <source>
        <dbReference type="EMBL" id="KAK0066513.1"/>
    </source>
</evidence>
<evidence type="ECO:0000256" key="1">
    <source>
        <dbReference type="SAM" id="MobiDB-lite"/>
    </source>
</evidence>
<feature type="region of interest" description="Disordered" evidence="1">
    <location>
        <begin position="554"/>
        <end position="574"/>
    </location>
</feature>
<sequence length="1227" mass="137198">MIKQFSVVLQGKQIHTPALHDDQRVPTRDYISSQDLATPDCIVSSLSLLPMSSSDTATPKNTFFGQTMDQRRTPTVDAFRFAYLQKPLAPSPLVNTPLSGKKLPILIKAKNRNELDEPTAAESPNENGNVKDSDLVLDPPTSSQTITNKWNKNEVRKVDLRKLEAMNTLKQPRDLPLPLISCLSLPLIKKKDENLVPLTTKLGVGNNSSDYLSEERETKANFSRQSLLENKCLEISQMSINLNISGAKLRTPVCRRRKFSPPKFSRVRYWRGVSSFGAHVTYCSHAPYRARKKGVPPKLTMCKQYVICCDKKLQPNKCPKVDTLFNLAQEETIEEEDNYARTYLSQGILTSQSTITPSAIPVTEKELCTPERNESMESFSSQNCSEKVKLSLQDVQVSPAKSLEMFTSRSRHKNQLSLHDDFPFHCFLLFQFEDRKKAMKRLMRLPQRYQQSLFKIKTKRQGGVSTFKRDKKPNYKPSIEQSHLQKNNLKRKASQEKIRSGKETGSNSTDTPLGSTDGSGTQLLHSSTLPPKDSKAQTFKDGVWEVCDERPLSREGSDSLQKCRPLSREGSDSLQKCTRNIGKQSVSNEKSSKYEIGQISSLSATSILSETKKTVDDQTDNQLINTSNIDDSKVLATHLQEGRHQETVEISEHLPNNTFLPNDTSLPNNTSSLNNTSLPRCSIVNKEHPECGSEVIDSNEINSTKTLMTERLGSDSVTESLETCSSALCTHSLETPITSEEKFLQNVTIRRTPNNKVYNKRNIFKKGLMPRILPSRTLKPRMKTRTLQGKSKSATNFDLTEGNNGIQNIQNSERIELQNPNLTGNNRSSLDDSNQKDSGIRRDQIKVHTSSVPINHETDSASTKDVHGQCLRESDDPFLSRYTPSTSSKVDAGDWSTNNDRLIAHESQPLILTNTQKSTSKKLYTSSPFSRSPDKTLSQPIINKEEFLKGRRNRSPALCSSQPPQGRQTERPAIKIRPPGSYCSDYCRSSLTGDSLESTCSKKLLPISACSNNSPSPNVSCCYESPDSGISSENKHFIPQAVSRVSLLPDFLVDATHSADSQGRIKTLDCQKSNLNVQSSHLQTNSTKCNPKERKSGSINRNSFSVVNSFIIATETLYRSKNSVESNTHKPRLRLKSHPFSASSKESVLDITKIDFMSYSSFSKRMESSLLKFPVGPTSSRAQCKVDTHQALTNQQVTYCNGPALNSLPSIILDSWTKAAGDYKRKF</sequence>
<accession>A0AAD8FJT0</accession>
<reference evidence="2" key="1">
    <citation type="journal article" date="2023" name="PLoS Negl. Trop. Dis.">
        <title>A genome sequence for Biomphalaria pfeifferi, the major vector snail for the human-infecting parasite Schistosoma mansoni.</title>
        <authorList>
            <person name="Bu L."/>
            <person name="Lu L."/>
            <person name="Laidemitt M.R."/>
            <person name="Zhang S.M."/>
            <person name="Mutuku M."/>
            <person name="Mkoji G."/>
            <person name="Steinauer M."/>
            <person name="Loker E.S."/>
        </authorList>
    </citation>
    <scope>NUCLEOTIDE SEQUENCE</scope>
    <source>
        <strain evidence="2">KasaAsao</strain>
    </source>
</reference>
<feature type="region of interest" description="Disordered" evidence="1">
    <location>
        <begin position="917"/>
        <end position="936"/>
    </location>
</feature>
<feature type="region of interest" description="Disordered" evidence="1">
    <location>
        <begin position="115"/>
        <end position="146"/>
    </location>
</feature>
<dbReference type="AlphaFoldDB" id="A0AAD8FJT0"/>
<evidence type="ECO:0000313" key="3">
    <source>
        <dbReference type="Proteomes" id="UP001233172"/>
    </source>
</evidence>
<gene>
    <name evidence="2" type="ORF">Bpfe_003945</name>
</gene>
<dbReference type="Proteomes" id="UP001233172">
    <property type="component" value="Unassembled WGS sequence"/>
</dbReference>
<feature type="compositionally biased region" description="Basic and acidic residues" evidence="1">
    <location>
        <begin position="856"/>
        <end position="868"/>
    </location>
</feature>
<feature type="region of interest" description="Disordered" evidence="1">
    <location>
        <begin position="460"/>
        <end position="536"/>
    </location>
</feature>
<feature type="compositionally biased region" description="Basic and acidic residues" evidence="1">
    <location>
        <begin position="829"/>
        <end position="846"/>
    </location>
</feature>
<feature type="region of interest" description="Disordered" evidence="1">
    <location>
        <begin position="951"/>
        <end position="977"/>
    </location>
</feature>
<protein>
    <submittedName>
        <fullName evidence="2">Uncharacterized protein</fullName>
    </submittedName>
</protein>
<feature type="compositionally biased region" description="Polar residues" evidence="1">
    <location>
        <begin position="958"/>
        <end position="967"/>
    </location>
</feature>
<feature type="region of interest" description="Disordered" evidence="1">
    <location>
        <begin position="817"/>
        <end position="868"/>
    </location>
</feature>
<dbReference type="EMBL" id="JASAOG010000010">
    <property type="protein sequence ID" value="KAK0066513.1"/>
    <property type="molecule type" value="Genomic_DNA"/>
</dbReference>
<feature type="compositionally biased region" description="Polar residues" evidence="1">
    <location>
        <begin position="503"/>
        <end position="529"/>
    </location>
</feature>
<feature type="compositionally biased region" description="Polar residues" evidence="1">
    <location>
        <begin position="817"/>
        <end position="828"/>
    </location>
</feature>
<proteinExistence type="predicted"/>
<feature type="compositionally biased region" description="Polar residues" evidence="1">
    <location>
        <begin position="785"/>
        <end position="805"/>
    </location>
</feature>
<feature type="region of interest" description="Disordered" evidence="1">
    <location>
        <begin position="782"/>
        <end position="805"/>
    </location>
</feature>
<keyword evidence="3" id="KW-1185">Reference proteome</keyword>
<comment type="caution">
    <text evidence="2">The sequence shown here is derived from an EMBL/GenBank/DDBJ whole genome shotgun (WGS) entry which is preliminary data.</text>
</comment>
<feature type="compositionally biased region" description="Basic and acidic residues" evidence="1">
    <location>
        <begin position="493"/>
        <end position="502"/>
    </location>
</feature>
<organism evidence="2 3">
    <name type="scientific">Biomphalaria pfeifferi</name>
    <name type="common">Bloodfluke planorb</name>
    <name type="synonym">Freshwater snail</name>
    <dbReference type="NCBI Taxonomy" id="112525"/>
    <lineage>
        <taxon>Eukaryota</taxon>
        <taxon>Metazoa</taxon>
        <taxon>Spiralia</taxon>
        <taxon>Lophotrochozoa</taxon>
        <taxon>Mollusca</taxon>
        <taxon>Gastropoda</taxon>
        <taxon>Heterobranchia</taxon>
        <taxon>Euthyneura</taxon>
        <taxon>Panpulmonata</taxon>
        <taxon>Hygrophila</taxon>
        <taxon>Lymnaeoidea</taxon>
        <taxon>Planorbidae</taxon>
        <taxon>Biomphalaria</taxon>
    </lineage>
</organism>
<name>A0AAD8FJT0_BIOPF</name>
<reference evidence="2" key="2">
    <citation type="submission" date="2023-04" db="EMBL/GenBank/DDBJ databases">
        <authorList>
            <person name="Bu L."/>
            <person name="Lu L."/>
            <person name="Laidemitt M.R."/>
            <person name="Zhang S.M."/>
            <person name="Mutuku M."/>
            <person name="Mkoji G."/>
            <person name="Steinauer M."/>
            <person name="Loker E.S."/>
        </authorList>
    </citation>
    <scope>NUCLEOTIDE SEQUENCE</scope>
    <source>
        <strain evidence="2">KasaAsao</strain>
        <tissue evidence="2">Whole Snail</tissue>
    </source>
</reference>